<proteinExistence type="inferred from homology"/>
<dbReference type="InterPro" id="IPR012337">
    <property type="entry name" value="RNaseH-like_sf"/>
</dbReference>
<dbReference type="Gene3D" id="3.40.50.300">
    <property type="entry name" value="P-loop containing nucleotide triphosphate hydrolases"/>
    <property type="match status" value="1"/>
</dbReference>
<reference evidence="9" key="1">
    <citation type="submission" date="2023-07" db="EMBL/GenBank/DDBJ databases">
        <authorList>
            <person name="Stuckert A."/>
        </authorList>
    </citation>
    <scope>NUCLEOTIDE SEQUENCE</scope>
</reference>
<organism evidence="9 10">
    <name type="scientific">Ranitomeya imitator</name>
    <name type="common">mimic poison frog</name>
    <dbReference type="NCBI Taxonomy" id="111125"/>
    <lineage>
        <taxon>Eukaryota</taxon>
        <taxon>Metazoa</taxon>
        <taxon>Chordata</taxon>
        <taxon>Craniata</taxon>
        <taxon>Vertebrata</taxon>
        <taxon>Euteleostomi</taxon>
        <taxon>Amphibia</taxon>
        <taxon>Batrachia</taxon>
        <taxon>Anura</taxon>
        <taxon>Neobatrachia</taxon>
        <taxon>Hyloidea</taxon>
        <taxon>Dendrobatidae</taxon>
        <taxon>Dendrobatinae</taxon>
        <taxon>Ranitomeya</taxon>
    </lineage>
</organism>
<dbReference type="InterPro" id="IPR045086">
    <property type="entry name" value="OBG_GTPase"/>
</dbReference>
<dbReference type="SUPFAM" id="SSF52540">
    <property type="entry name" value="P-loop containing nucleoside triphosphate hydrolases"/>
    <property type="match status" value="1"/>
</dbReference>
<dbReference type="Gene3D" id="2.40.50.40">
    <property type="match status" value="1"/>
</dbReference>
<accession>A0ABN9KNM9</accession>
<evidence type="ECO:0000256" key="5">
    <source>
        <dbReference type="ARBA" id="ARBA00023134"/>
    </source>
</evidence>
<evidence type="ECO:0000259" key="8">
    <source>
        <dbReference type="PROSITE" id="PS51883"/>
    </source>
</evidence>
<dbReference type="InterPro" id="IPR006169">
    <property type="entry name" value="GTP1_OBG_dom"/>
</dbReference>
<dbReference type="PRINTS" id="PR00326">
    <property type="entry name" value="GTP1OBG"/>
</dbReference>
<dbReference type="InterPro" id="IPR027417">
    <property type="entry name" value="P-loop_NTPase"/>
</dbReference>
<dbReference type="InterPro" id="IPR023780">
    <property type="entry name" value="Chromo_domain"/>
</dbReference>
<feature type="domain" description="Obg" evidence="8">
    <location>
        <begin position="273"/>
        <end position="427"/>
    </location>
</feature>
<evidence type="ECO:0000256" key="4">
    <source>
        <dbReference type="ARBA" id="ARBA00022741"/>
    </source>
</evidence>
<dbReference type="SUPFAM" id="SSF54160">
    <property type="entry name" value="Chromo domain-like"/>
    <property type="match status" value="1"/>
</dbReference>
<dbReference type="PROSITE" id="PS51883">
    <property type="entry name" value="OBG"/>
    <property type="match status" value="1"/>
</dbReference>
<evidence type="ECO:0008006" key="11">
    <source>
        <dbReference type="Google" id="ProtNLM"/>
    </source>
</evidence>
<dbReference type="InterPro" id="IPR006073">
    <property type="entry name" value="GTP-bd"/>
</dbReference>
<name>A0ABN9KNM9_9NEOB</name>
<dbReference type="CDD" id="cd01898">
    <property type="entry name" value="Obg"/>
    <property type="match status" value="1"/>
</dbReference>
<feature type="domain" description="OBG-type G" evidence="7">
    <location>
        <begin position="428"/>
        <end position="589"/>
    </location>
</feature>
<evidence type="ECO:0000256" key="2">
    <source>
        <dbReference type="ARBA" id="ARBA00007699"/>
    </source>
</evidence>
<evidence type="ECO:0000256" key="1">
    <source>
        <dbReference type="ARBA" id="ARBA00004123"/>
    </source>
</evidence>
<feature type="domain" description="Chromo" evidence="6">
    <location>
        <begin position="86"/>
        <end position="133"/>
    </location>
</feature>
<dbReference type="InterPro" id="IPR036726">
    <property type="entry name" value="GTP1_OBG_dom_sf"/>
</dbReference>
<dbReference type="Pfam" id="PF01926">
    <property type="entry name" value="MMR_HSR1"/>
    <property type="match status" value="1"/>
</dbReference>
<gene>
    <name evidence="9" type="ORF">RIMI_LOCUS512761</name>
</gene>
<keyword evidence="5" id="KW-0342">GTP-binding</keyword>
<protein>
    <recommendedName>
        <fullName evidence="11">Mitochondrial ribosome-associated GTPase 2</fullName>
    </recommendedName>
</protein>
<dbReference type="NCBIfam" id="TIGR02729">
    <property type="entry name" value="Obg_CgtA"/>
    <property type="match status" value="1"/>
</dbReference>
<dbReference type="InterPro" id="IPR036397">
    <property type="entry name" value="RNaseH_sf"/>
</dbReference>
<dbReference type="HAMAP" id="MF_01454">
    <property type="entry name" value="GTPase_Obg"/>
    <property type="match status" value="1"/>
</dbReference>
<evidence type="ECO:0000259" key="6">
    <source>
        <dbReference type="PROSITE" id="PS50013"/>
    </source>
</evidence>
<dbReference type="Pfam" id="PF01018">
    <property type="entry name" value="GTP1_OBG"/>
    <property type="match status" value="1"/>
</dbReference>
<dbReference type="InterPro" id="IPR016197">
    <property type="entry name" value="Chromo-like_dom_sf"/>
</dbReference>
<dbReference type="SMART" id="SM00298">
    <property type="entry name" value="CHROMO"/>
    <property type="match status" value="1"/>
</dbReference>
<comment type="similarity">
    <text evidence="2">Belongs to the TRAFAC class OBG-HflX-like GTPase superfamily. OBG GTPase family.</text>
</comment>
<dbReference type="Gene3D" id="2.70.210.12">
    <property type="entry name" value="GTP1/OBG domain"/>
    <property type="match status" value="1"/>
</dbReference>
<evidence type="ECO:0000259" key="7">
    <source>
        <dbReference type="PROSITE" id="PS51710"/>
    </source>
</evidence>
<dbReference type="PANTHER" id="PTHR11702:SF31">
    <property type="entry name" value="MITOCHONDRIAL RIBOSOME-ASSOCIATED GTPASE 2"/>
    <property type="match status" value="1"/>
</dbReference>
<dbReference type="NCBIfam" id="NF008956">
    <property type="entry name" value="PRK12299.1"/>
    <property type="match status" value="1"/>
</dbReference>
<dbReference type="PANTHER" id="PTHR11702">
    <property type="entry name" value="DEVELOPMENTALLY REGULATED GTP-BINDING PROTEIN-RELATED"/>
    <property type="match status" value="1"/>
</dbReference>
<dbReference type="PROSITE" id="PS50013">
    <property type="entry name" value="CHROMO_2"/>
    <property type="match status" value="1"/>
</dbReference>
<keyword evidence="4" id="KW-0547">Nucleotide-binding</keyword>
<dbReference type="SUPFAM" id="SSF53098">
    <property type="entry name" value="Ribonuclease H-like"/>
    <property type="match status" value="1"/>
</dbReference>
<dbReference type="EMBL" id="CAUEEQ010000614">
    <property type="protein sequence ID" value="CAJ0917438.1"/>
    <property type="molecule type" value="Genomic_DNA"/>
</dbReference>
<keyword evidence="10" id="KW-1185">Reference proteome</keyword>
<evidence type="ECO:0000313" key="10">
    <source>
        <dbReference type="Proteomes" id="UP001176940"/>
    </source>
</evidence>
<evidence type="ECO:0000256" key="3">
    <source>
        <dbReference type="ARBA" id="ARBA00022517"/>
    </source>
</evidence>
<dbReference type="InterPro" id="IPR000953">
    <property type="entry name" value="Chromo/chromo_shadow_dom"/>
</dbReference>
<dbReference type="PROSITE" id="PS51710">
    <property type="entry name" value="G_OBG"/>
    <property type="match status" value="1"/>
</dbReference>
<evidence type="ECO:0000313" key="9">
    <source>
        <dbReference type="EMBL" id="CAJ0917438.1"/>
    </source>
</evidence>
<dbReference type="Gene3D" id="3.30.420.10">
    <property type="entry name" value="Ribonuclease H-like superfamily/Ribonuclease H"/>
    <property type="match status" value="1"/>
</dbReference>
<dbReference type="SUPFAM" id="SSF82051">
    <property type="entry name" value="Obg GTP-binding protein N-terminal domain"/>
    <property type="match status" value="1"/>
</dbReference>
<comment type="caution">
    <text evidence="9">The sequence shown here is derived from an EMBL/GenBank/DDBJ whole genome shotgun (WGS) entry which is preliminary data.</text>
</comment>
<comment type="subcellular location">
    <subcellularLocation>
        <location evidence="1">Nucleus</location>
    </subcellularLocation>
</comment>
<dbReference type="Pfam" id="PF00385">
    <property type="entry name" value="Chromo"/>
    <property type="match status" value="1"/>
</dbReference>
<sequence length="604" mass="65892">MSVIWVVCDRFSKMVHLVPLSKLPSSSDLVPLFFQHVVRLHGIPENIVSDRGSQFVSRSLLRRYVAPVVPSIDPPAPVLVEGELEYIVEKILDSRVSRRKLQYLVKWKGYGQEDNSWVFASDVHAADLVRAFHVAHPGRPGGSGEGSVTPPQGGGTVVNSVAKLPPVVKSGTSAGSVYELPLVDESGTAASEFPSSGDEVAMQNMQLLARFFGLTYPLPLCRDVTSRTISFRDLWLASPSSHCRLLSTGSSVCSKSRNLVSRKKDVTEKKLTRYFVDHRKVRVLGGTGGDGASCFHSEPRKEFGGPDGGDGGNGGHVIFKVDHCVKSLSSIASVYQGYQGERGHSKNCYGKSGDTLYIKVPVGTLVKEDGVTLADLSTPGEEFVAAYGGAGGKGNRFFLSNENRAPVMATPGDPGEERCLHLELKTMAHAGMVGFPNAGKSSLLRLLTNARPAVAAYPFTTLNPHVGVINYQDYEQIAVADVPGIIEGAHQNRGLGLAFLRHIERCRILLYVLDLTHPEPWTQLSSLQYELRQFDESLLLRPHVIVANKLDLPNARKTLEVLRGRIVAVSALTGDNAEELILHLRELYDGHKPEGKKDESYRGW</sequence>
<dbReference type="CDD" id="cd00024">
    <property type="entry name" value="CD_CSD"/>
    <property type="match status" value="1"/>
</dbReference>
<keyword evidence="3" id="KW-0690">Ribosome biogenesis</keyword>
<dbReference type="Proteomes" id="UP001176940">
    <property type="component" value="Unassembled WGS sequence"/>
</dbReference>
<dbReference type="InterPro" id="IPR014100">
    <property type="entry name" value="GTP-bd_Obg/CgtA"/>
</dbReference>
<dbReference type="InterPro" id="IPR031167">
    <property type="entry name" value="G_OBG"/>
</dbReference>